<proteinExistence type="predicted"/>
<dbReference type="PANTHER" id="PTHR30288">
    <property type="entry name" value="FLAGELLAR CAP/ASSEMBLY PROTEIN FLID"/>
    <property type="match status" value="1"/>
</dbReference>
<evidence type="ECO:0000313" key="5">
    <source>
        <dbReference type="Proteomes" id="UP000092504"/>
    </source>
</evidence>
<evidence type="ECO:0000259" key="3">
    <source>
        <dbReference type="Pfam" id="PF07195"/>
    </source>
</evidence>
<protein>
    <submittedName>
        <fullName evidence="4">Flagellar hook-associated protein 2</fullName>
    </submittedName>
</protein>
<dbReference type="Pfam" id="PF07196">
    <property type="entry name" value="Flagellin_IN"/>
    <property type="match status" value="1"/>
</dbReference>
<comment type="caution">
    <text evidence="4">The sequence shown here is derived from an EMBL/GenBank/DDBJ whole genome shotgun (WGS) entry which is preliminary data.</text>
</comment>
<evidence type="ECO:0000256" key="1">
    <source>
        <dbReference type="ARBA" id="ARBA00004365"/>
    </source>
</evidence>
<name>A0A1B8NZK2_HALEL</name>
<dbReference type="Pfam" id="PF07195">
    <property type="entry name" value="FliD_C"/>
    <property type="match status" value="1"/>
</dbReference>
<feature type="domain" description="Flagellar hook-associated protein 2 C-terminal" evidence="3">
    <location>
        <begin position="159"/>
        <end position="382"/>
    </location>
</feature>
<sequence>MSEFQEAVARLNDDALYQGLAASVQGEGLTASTTEDADPGRYEIAVTHTARAGSLASTRVADIAAPLTGANASLDLTFGDGSTTRIALAEGATLEDIRDTINADPDAGVDASIIHDGTGNRLVLNSRESGADAGVTQMSFNNLAGGVALEEDADTHQAGRDAELEINGIQITSASNTVEGAIQGVTLELDPTASGETLSLVVEQDNASVKEAVTALVDVYNKLKSTLGRMTAVTGDAASAGELVGDRTVRNIESSLSRNLVDPVGGGEVTMMSQLGISLQADGRLQLDVDKLDAVMADNPQALRDFLAGDNEDAGMAGRLAGTLGLMLGDDGTIQSAISGSETRVSSLERRYSRMEESIDSSIARYRQQFSQLDSVVARMNSVSAYLGQQLSMLDSQFNQN</sequence>
<dbReference type="GO" id="GO:0071973">
    <property type="term" value="P:bacterial-type flagellum-dependent cell motility"/>
    <property type="evidence" value="ECO:0007669"/>
    <property type="project" value="TreeGrafter"/>
</dbReference>
<gene>
    <name evidence="4" type="primary">fliD_4</name>
    <name evidence="4" type="ORF">A8U91_04487</name>
</gene>
<organism evidence="4 5">
    <name type="scientific">Halomonas elongata</name>
    <dbReference type="NCBI Taxonomy" id="2746"/>
    <lineage>
        <taxon>Bacteria</taxon>
        <taxon>Pseudomonadati</taxon>
        <taxon>Pseudomonadota</taxon>
        <taxon>Gammaproteobacteria</taxon>
        <taxon>Oceanospirillales</taxon>
        <taxon>Halomonadaceae</taxon>
        <taxon>Halomonas</taxon>
    </lineage>
</organism>
<dbReference type="Proteomes" id="UP000092504">
    <property type="component" value="Unassembled WGS sequence"/>
</dbReference>
<dbReference type="AlphaFoldDB" id="A0A1B8NZK2"/>
<keyword evidence="4" id="KW-0969">Cilium</keyword>
<evidence type="ECO:0000256" key="2">
    <source>
        <dbReference type="ARBA" id="ARBA00023143"/>
    </source>
</evidence>
<dbReference type="GO" id="GO:0009421">
    <property type="term" value="C:bacterial-type flagellum filament cap"/>
    <property type="evidence" value="ECO:0007669"/>
    <property type="project" value="InterPro"/>
</dbReference>
<evidence type="ECO:0000313" key="4">
    <source>
        <dbReference type="EMBL" id="OBX35414.1"/>
    </source>
</evidence>
<dbReference type="InterPro" id="IPR010809">
    <property type="entry name" value="FliD_C"/>
</dbReference>
<dbReference type="InterPro" id="IPR040026">
    <property type="entry name" value="FliD"/>
</dbReference>
<dbReference type="GO" id="GO:0007155">
    <property type="term" value="P:cell adhesion"/>
    <property type="evidence" value="ECO:0007669"/>
    <property type="project" value="InterPro"/>
</dbReference>
<keyword evidence="4" id="KW-0282">Flagellum</keyword>
<dbReference type="PANTHER" id="PTHR30288:SF0">
    <property type="entry name" value="FLAGELLAR HOOK-ASSOCIATED PROTEIN 2"/>
    <property type="match status" value="1"/>
</dbReference>
<dbReference type="InterPro" id="IPR010810">
    <property type="entry name" value="Flagellin_hook_IN_motif"/>
</dbReference>
<keyword evidence="2" id="KW-0975">Bacterial flagellum</keyword>
<comment type="subcellular location">
    <subcellularLocation>
        <location evidence="1">Bacterial flagellum</location>
    </subcellularLocation>
</comment>
<keyword evidence="4" id="KW-0966">Cell projection</keyword>
<dbReference type="EMBL" id="MAJD01000002">
    <property type="protein sequence ID" value="OBX35414.1"/>
    <property type="molecule type" value="Genomic_DNA"/>
</dbReference>
<reference evidence="4 5" key="1">
    <citation type="submission" date="2016-06" db="EMBL/GenBank/DDBJ databases">
        <title>Genome sequence of halotolerant plant growth promoting strain of Halomonas elongata HEK1 isolated from salterns of Rann of Kutch, Gujarat, India.</title>
        <authorList>
            <person name="Gaba S."/>
            <person name="Singh R.N."/>
            <person name="Abrol S."/>
            <person name="Kaushik R."/>
            <person name="Saxena A.K."/>
        </authorList>
    </citation>
    <scope>NUCLEOTIDE SEQUENCE [LARGE SCALE GENOMIC DNA]</scope>
    <source>
        <strain evidence="4 5">HEK1</strain>
    </source>
</reference>
<accession>A0A1B8NZK2</accession>